<keyword evidence="4" id="KW-1185">Reference proteome</keyword>
<feature type="compositionally biased region" description="Pro residues" evidence="2">
    <location>
        <begin position="97"/>
        <end position="106"/>
    </location>
</feature>
<feature type="region of interest" description="Disordered" evidence="2">
    <location>
        <begin position="344"/>
        <end position="620"/>
    </location>
</feature>
<dbReference type="NCBIfam" id="TIGR01983">
    <property type="entry name" value="UbiG"/>
    <property type="match status" value="1"/>
</dbReference>
<evidence type="ECO:0000256" key="1">
    <source>
        <dbReference type="HAMAP-Rule" id="MF_03190"/>
    </source>
</evidence>
<dbReference type="SUPFAM" id="SSF53335">
    <property type="entry name" value="S-adenosyl-L-methionine-dependent methyltransferases"/>
    <property type="match status" value="1"/>
</dbReference>
<feature type="compositionally biased region" description="Basic and acidic residues" evidence="2">
    <location>
        <begin position="402"/>
        <end position="420"/>
    </location>
</feature>
<dbReference type="OrthoDB" id="3265906at2759"/>
<keyword evidence="1" id="KW-0496">Mitochondrion</keyword>
<feature type="compositionally biased region" description="Acidic residues" evidence="2">
    <location>
        <begin position="308"/>
        <end position="317"/>
    </location>
</feature>
<feature type="compositionally biased region" description="Basic and acidic residues" evidence="2">
    <location>
        <begin position="238"/>
        <end position="273"/>
    </location>
</feature>
<feature type="binding site" evidence="1">
    <location>
        <position position="761"/>
    </location>
    <ligand>
        <name>Mg(2+)</name>
        <dbReference type="ChEBI" id="CHEBI:18420"/>
    </ligand>
</feature>
<dbReference type="GO" id="GO:0046872">
    <property type="term" value="F:metal ion binding"/>
    <property type="evidence" value="ECO:0007669"/>
    <property type="project" value="UniProtKB-KW"/>
</dbReference>
<dbReference type="InterPro" id="IPR029063">
    <property type="entry name" value="SAM-dependent_MTases_sf"/>
</dbReference>
<feature type="compositionally biased region" description="Basic and acidic residues" evidence="2">
    <location>
        <begin position="527"/>
        <end position="567"/>
    </location>
</feature>
<accession>A0A9Q0IH93</accession>
<comment type="pathway">
    <text evidence="1">Cofactor biosynthesis; ubiquinone biosynthesis.</text>
</comment>
<feature type="compositionally biased region" description="Basic residues" evidence="2">
    <location>
        <begin position="586"/>
        <end position="595"/>
    </location>
</feature>
<feature type="binding site" evidence="1">
    <location>
        <position position="699"/>
    </location>
    <ligand>
        <name>S-adenosyl-L-methionine</name>
        <dbReference type="ChEBI" id="CHEBI:59789"/>
    </ligand>
</feature>
<dbReference type="HAMAP" id="MF_00472">
    <property type="entry name" value="UbiG"/>
    <property type="match status" value="1"/>
</dbReference>
<dbReference type="EC" id="2.1.1.64" evidence="1"/>
<feature type="region of interest" description="Disordered" evidence="2">
    <location>
        <begin position="43"/>
        <end position="156"/>
    </location>
</feature>
<dbReference type="AlphaFoldDB" id="A0A9Q0IH93"/>
<feature type="compositionally biased region" description="Basic and acidic residues" evidence="2">
    <location>
        <begin position="458"/>
        <end position="473"/>
    </location>
</feature>
<comment type="caution">
    <text evidence="3">The sequence shown here is derived from an EMBL/GenBank/DDBJ whole genome shotgun (WGS) entry which is preliminary data.</text>
</comment>
<comment type="catalytic activity">
    <reaction evidence="1">
        <text>a 3-demethylubiquinol + S-adenosyl-L-methionine = a ubiquinol + S-adenosyl-L-homocysteine + H(+)</text>
        <dbReference type="Rhea" id="RHEA:44380"/>
        <dbReference type="Rhea" id="RHEA-COMP:9566"/>
        <dbReference type="Rhea" id="RHEA-COMP:10914"/>
        <dbReference type="ChEBI" id="CHEBI:15378"/>
        <dbReference type="ChEBI" id="CHEBI:17976"/>
        <dbReference type="ChEBI" id="CHEBI:57856"/>
        <dbReference type="ChEBI" id="CHEBI:59789"/>
        <dbReference type="ChEBI" id="CHEBI:84422"/>
        <dbReference type="EC" id="2.1.1.64"/>
    </reaction>
</comment>
<dbReference type="Pfam" id="PF13489">
    <property type="entry name" value="Methyltransf_23"/>
    <property type="match status" value="1"/>
</dbReference>
<keyword evidence="1" id="KW-0831">Ubiquinone biosynthesis</keyword>
<gene>
    <name evidence="1" type="primary">COQ3</name>
    <name evidence="3" type="ORF">NHX12_001500</name>
</gene>
<evidence type="ECO:0000313" key="4">
    <source>
        <dbReference type="Proteomes" id="UP001148018"/>
    </source>
</evidence>
<keyword evidence="1" id="KW-0808">Transferase</keyword>
<dbReference type="PANTHER" id="PTHR31518">
    <property type="entry name" value="ARGININE/SERINE-RICH PROTEIN PNISR"/>
    <property type="match status" value="1"/>
</dbReference>
<feature type="binding site" evidence="1">
    <location>
        <position position="756"/>
    </location>
    <ligand>
        <name>S-adenosyl-L-methionine</name>
        <dbReference type="ChEBI" id="CHEBI:59789"/>
    </ligand>
</feature>
<evidence type="ECO:0000256" key="2">
    <source>
        <dbReference type="SAM" id="MobiDB-lite"/>
    </source>
</evidence>
<dbReference type="GO" id="GO:0010420">
    <property type="term" value="F:polyprenyldihydroxybenzoate methyltransferase activity"/>
    <property type="evidence" value="ECO:0007669"/>
    <property type="project" value="UniProtKB-UniRule"/>
</dbReference>
<comment type="catalytic activity">
    <reaction evidence="1">
        <text>a 3,4-dihydroxy-5-(all-trans-polyprenyl)benzoate + S-adenosyl-L-methionine = a 4-hydroxy-3-methoxy-5-(all-trans-polyprenyl)benzoate + S-adenosyl-L-homocysteine + H(+)</text>
        <dbReference type="Rhea" id="RHEA:44452"/>
        <dbReference type="Rhea" id="RHEA-COMP:10930"/>
        <dbReference type="Rhea" id="RHEA-COMP:10931"/>
        <dbReference type="ChEBI" id="CHEBI:15378"/>
        <dbReference type="ChEBI" id="CHEBI:57856"/>
        <dbReference type="ChEBI" id="CHEBI:59789"/>
        <dbReference type="ChEBI" id="CHEBI:64694"/>
        <dbReference type="ChEBI" id="CHEBI:84443"/>
        <dbReference type="EC" id="2.1.1.114"/>
    </reaction>
</comment>
<dbReference type="GO" id="GO:0061542">
    <property type="term" value="F:3-demethylubiquinol 3-O-methyltransferase activity"/>
    <property type="evidence" value="ECO:0007669"/>
    <property type="project" value="UniProtKB-UniRule"/>
</dbReference>
<dbReference type="InterPro" id="IPR031937">
    <property type="entry name" value="PNISR"/>
</dbReference>
<dbReference type="EC" id="2.1.1.-" evidence="1"/>
<feature type="compositionally biased region" description="Low complexity" evidence="2">
    <location>
        <begin position="46"/>
        <end position="66"/>
    </location>
</feature>
<name>A0A9Q0IH93_9TELE</name>
<feature type="compositionally biased region" description="Basic and acidic residues" evidence="2">
    <location>
        <begin position="490"/>
        <end position="512"/>
    </location>
</feature>
<organism evidence="3 4">
    <name type="scientific">Muraenolepis orangiensis</name>
    <name type="common">Patagonian moray cod</name>
    <dbReference type="NCBI Taxonomy" id="630683"/>
    <lineage>
        <taxon>Eukaryota</taxon>
        <taxon>Metazoa</taxon>
        <taxon>Chordata</taxon>
        <taxon>Craniata</taxon>
        <taxon>Vertebrata</taxon>
        <taxon>Euteleostomi</taxon>
        <taxon>Actinopterygii</taxon>
        <taxon>Neopterygii</taxon>
        <taxon>Teleostei</taxon>
        <taxon>Neoteleostei</taxon>
        <taxon>Acanthomorphata</taxon>
        <taxon>Zeiogadaria</taxon>
        <taxon>Gadariae</taxon>
        <taxon>Gadiformes</taxon>
        <taxon>Muraenolepidoidei</taxon>
        <taxon>Muraenolepididae</taxon>
        <taxon>Muraenolepis</taxon>
    </lineage>
</organism>
<feature type="compositionally biased region" description="Low complexity" evidence="2">
    <location>
        <begin position="603"/>
        <end position="614"/>
    </location>
</feature>
<reference evidence="3" key="1">
    <citation type="submission" date="2022-07" db="EMBL/GenBank/DDBJ databases">
        <title>Chromosome-level genome of Muraenolepis orangiensis.</title>
        <authorList>
            <person name="Kim J."/>
        </authorList>
    </citation>
    <scope>NUCLEOTIDE SEQUENCE</scope>
    <source>
        <strain evidence="3">KU_S4_2022</strain>
        <tissue evidence="3">Muscle</tissue>
    </source>
</reference>
<feature type="compositionally biased region" description="Polar residues" evidence="2">
    <location>
        <begin position="123"/>
        <end position="134"/>
    </location>
</feature>
<protein>
    <recommendedName>
        <fullName evidence="1">Ubiquinone biosynthesis O-methyltransferase, mitochondrial</fullName>
    </recommendedName>
    <alternativeName>
        <fullName evidence="1">3-demethylubiquinol 3-O-methyltransferase</fullName>
        <ecNumber evidence="1">2.1.1.64</ecNumber>
    </alternativeName>
    <alternativeName>
        <fullName evidence="1">3-demethylubiquinone 3-O-methyltransferase</fullName>
        <ecNumber evidence="1">2.1.1.-</ecNumber>
    </alternativeName>
    <alternativeName>
        <fullName evidence="1">Polyprenyldihydroxybenzoate methyltransferase</fullName>
        <ecNumber evidence="1">2.1.1.114</ecNumber>
    </alternativeName>
</protein>
<keyword evidence="1" id="KW-0472">Membrane</keyword>
<comment type="similarity">
    <text evidence="1">Belongs to the class I-like SAM-binding methyltransferase superfamily. UbiG/COQ3 family.</text>
</comment>
<dbReference type="InterPro" id="IPR010233">
    <property type="entry name" value="UbiG_MeTrfase"/>
</dbReference>
<dbReference type="EC" id="2.1.1.114" evidence="1"/>
<keyword evidence="1" id="KW-0489">Methyltransferase</keyword>
<comment type="catalytic activity">
    <reaction evidence="1">
        <text>a 3-demethylubiquinone + S-adenosyl-L-methionine = a ubiquinone + S-adenosyl-L-homocysteine</text>
        <dbReference type="Rhea" id="RHEA:81215"/>
        <dbReference type="Rhea" id="RHEA-COMP:9565"/>
        <dbReference type="Rhea" id="RHEA-COMP:19654"/>
        <dbReference type="ChEBI" id="CHEBI:16389"/>
        <dbReference type="ChEBI" id="CHEBI:57856"/>
        <dbReference type="ChEBI" id="CHEBI:59789"/>
        <dbReference type="ChEBI" id="CHEBI:231825"/>
    </reaction>
</comment>
<dbReference type="Pfam" id="PF15996">
    <property type="entry name" value="PNISR"/>
    <property type="match status" value="1"/>
</dbReference>
<dbReference type="Gene3D" id="3.40.50.150">
    <property type="entry name" value="Vaccinia Virus protein VP39"/>
    <property type="match status" value="1"/>
</dbReference>
<feature type="compositionally biased region" description="Basic and acidic residues" evidence="2">
    <location>
        <begin position="195"/>
        <end position="209"/>
    </location>
</feature>
<dbReference type="CDD" id="cd02440">
    <property type="entry name" value="AdoMet_MTases"/>
    <property type="match status" value="1"/>
</dbReference>
<comment type="subcellular location">
    <subcellularLocation>
        <location evidence="1">Mitochondrion inner membrane</location>
        <topology evidence="1">Peripheral membrane protein</topology>
        <orientation evidence="1">Matrix side</orientation>
    </subcellularLocation>
</comment>
<sequence length="877" mass="97978">MWDQGGQPWSQWPLSQQQWMQSFQHQQDPSQVDWAALAQAWIAQKETTGTEPQQNQNQPNGQEVPGIDPVPQGNHGAFPGNQSFGRMWQPEWGMQGQPPPPPPPPDQVWIPPGSGPMEVVNPSEDSNSQDSLEFSSEAHHGVYPQNSHGYGAQPDSYAMAPMAMNQFDYQHGAAPSFGPTPPGFHPPYWQGPPQNRRDNRPPGFRERPRSPIQLAVKQETAAALDAVKRRTLPAWIREGLEKMDREKQKKLERERMERERAEMVKEEKEKPEEAGDGPRVPRKSKFDSDDEGNKELVSRSPSPPREDSEPEMTEEERDLQLMVITKTLLTEILLEVTNEEIQQVARESHRKASKAPAKQLAQSSALASLTGLSGLGDYGSDESEDERSERASESSDTDEEELRCRIRDKQDAFHRKEREVQQATLERQALETSLARDEAAKERLSRERGEYGEGQSEVSHKQEAREAESSGERRRARRPSRSRSPRRRPDKPPERRRSGVEPRSGRRDKGERSASPPSRRGRRSRSRDREQEMARARESRDREKARARESRSRERERGERKRSRESSQGRSKPKKASGKDGESKGSKKGSAKTSKRHSDSDSSRSPTPESASQSTVDPEEVKRFQALASRWWDEGGEFAALHAMNDLRVPFIRDNLMSGLGECRPGSPLGGLNILDVGCGGGLLTEPLARLGAHVLGVDPVENSVGTARIHSSGDPELRDRVRYRPCTVEELLAGEEEEEKEGGGGGGLYDAVVASEVVEHLADLDTFAFCCGQLVKPGGSLFITTINKTRLSYALGIVAAEQVLRIVPPGTHDWEKFISPADLEALLQAHGFSVQSVRGMLYNPVTGSWCWSDNTDINYALHALKAADEAHREEQA</sequence>
<feature type="compositionally biased region" description="Basic and acidic residues" evidence="2">
    <location>
        <begin position="284"/>
        <end position="297"/>
    </location>
</feature>
<feature type="region of interest" description="Disordered" evidence="2">
    <location>
        <begin position="170"/>
        <end position="319"/>
    </location>
</feature>
<feature type="binding site" evidence="1">
    <location>
        <position position="757"/>
    </location>
    <ligand>
        <name>Mg(2+)</name>
        <dbReference type="ChEBI" id="CHEBI:18420"/>
    </ligand>
</feature>
<dbReference type="GO" id="GO:0031314">
    <property type="term" value="C:extrinsic component of mitochondrial inner membrane"/>
    <property type="evidence" value="ECO:0007669"/>
    <property type="project" value="UniProtKB-UniRule"/>
</dbReference>
<feature type="compositionally biased region" description="Low complexity" evidence="2">
    <location>
        <begin position="354"/>
        <end position="372"/>
    </location>
</feature>
<dbReference type="EMBL" id="JANIIK010000109">
    <property type="protein sequence ID" value="KAJ3597985.1"/>
    <property type="molecule type" value="Genomic_DNA"/>
</dbReference>
<keyword evidence="1" id="KW-0949">S-adenosyl-L-methionine</keyword>
<keyword evidence="1" id="KW-0479">Metal-binding</keyword>
<keyword evidence="1" id="KW-0999">Mitochondrion inner membrane</keyword>
<feature type="compositionally biased region" description="Basic residues" evidence="2">
    <location>
        <begin position="474"/>
        <end position="489"/>
    </location>
</feature>
<feature type="compositionally biased region" description="Low complexity" evidence="2">
    <location>
        <begin position="7"/>
        <end position="27"/>
    </location>
</feature>
<keyword evidence="1" id="KW-0460">Magnesium</keyword>
<feature type="binding site" evidence="1">
    <location>
        <position position="678"/>
    </location>
    <ligand>
        <name>S-adenosyl-L-methionine</name>
        <dbReference type="ChEBI" id="CHEBI:59789"/>
    </ligand>
</feature>
<comment type="function">
    <text evidence="1">O-methyltransferase required for two non-consecutive steps during ubiquinone biosynthesis. Catalyzes the 2 O-methylation of 3,4-dihydroxy-5-(all-trans-polyprenyl)benzoic acid into 4-hydroxy-3-methoxy-5-(all-trans-polyprenyl)benzoic acid. Also catalyzes the last step of ubiquinone biosynthesis by mediating methylation of 3-demethylubiquinone into ubiquinone. Also able to mediate the methylation of 3-demethylubiquinol into ubiquinol.</text>
</comment>
<evidence type="ECO:0000313" key="3">
    <source>
        <dbReference type="EMBL" id="KAJ3597985.1"/>
    </source>
</evidence>
<feature type="binding site" evidence="1">
    <location>
        <position position="760"/>
    </location>
    <ligand>
        <name>Mg(2+)</name>
        <dbReference type="ChEBI" id="CHEBI:18420"/>
    </ligand>
</feature>
<feature type="region of interest" description="Disordered" evidence="2">
    <location>
        <begin position="1"/>
        <end position="31"/>
    </location>
</feature>
<dbReference type="Proteomes" id="UP001148018">
    <property type="component" value="Unassembled WGS sequence"/>
</dbReference>
<proteinExistence type="inferred from homology"/>
<dbReference type="GO" id="GO:0032259">
    <property type="term" value="P:methylation"/>
    <property type="evidence" value="ECO:0007669"/>
    <property type="project" value="UniProtKB-KW"/>
</dbReference>
<feature type="binding site" evidence="1">
    <location>
        <position position="648"/>
    </location>
    <ligand>
        <name>S-adenosyl-L-methionine</name>
        <dbReference type="ChEBI" id="CHEBI:59789"/>
    </ligand>
</feature>
<comment type="subunit">
    <text evidence="1">Component of a multi-subunit COQ enzyme complex, composed of at least COQ3, COQ4, COQ5, COQ6, COQ7 and COQ9.</text>
</comment>
<comment type="cofactor">
    <cofactor evidence="1">
        <name>Mg(2+)</name>
        <dbReference type="ChEBI" id="CHEBI:18420"/>
    </cofactor>
</comment>
<feature type="compositionally biased region" description="Basic and acidic residues" evidence="2">
    <location>
        <begin position="434"/>
        <end position="451"/>
    </location>
</feature>